<sequence length="342" mass="37980">MVTAQQWDLRPFTTWIAEEFLPSAKAGPGVADYGQSPGATRPALYGTADAACILYTLDRFDGIGPAGVWLQALARYQDRRSGYFVDDTPILPTAHNTGFAIGAMQLFEPHLHNGAAPLGTLSFAEPMRDTSWTERFFNTLDWRSRCYEAGEIVTGLASTFYNVTGVVERRWFDWLVSYIESAKLDATTGLAGLGKPEQGDLDQIGGTFHFDFVWAALHRTLPHAQARAKTLLGLQKTGGLWDEHNPWWLTFDSIYMLGRTLPHVPGDLADRVREAIAKAVTALAARALDSGTRTKDFVDHWQGVHMLTGALSAFAYAQQVFGTETLRTDRPLRLVLDRRPYI</sequence>
<dbReference type="EMBL" id="BAAAQX010000010">
    <property type="protein sequence ID" value="GAA2209000.1"/>
    <property type="molecule type" value="Genomic_DNA"/>
</dbReference>
<reference evidence="1 2" key="1">
    <citation type="journal article" date="2019" name="Int. J. Syst. Evol. Microbiol.">
        <title>The Global Catalogue of Microorganisms (GCM) 10K type strain sequencing project: providing services to taxonomists for standard genome sequencing and annotation.</title>
        <authorList>
            <consortium name="The Broad Institute Genomics Platform"/>
            <consortium name="The Broad Institute Genome Sequencing Center for Infectious Disease"/>
            <person name="Wu L."/>
            <person name="Ma J."/>
        </authorList>
    </citation>
    <scope>NUCLEOTIDE SEQUENCE [LARGE SCALE GENOMIC DNA]</scope>
    <source>
        <strain evidence="1 2">JCM 16114</strain>
    </source>
</reference>
<gene>
    <name evidence="1" type="ORF">GCM10009850_044580</name>
</gene>
<accession>A0ABN3CHV0</accession>
<evidence type="ECO:0000313" key="1">
    <source>
        <dbReference type="EMBL" id="GAA2209000.1"/>
    </source>
</evidence>
<proteinExistence type="predicted"/>
<protein>
    <submittedName>
        <fullName evidence="1">Uncharacterized protein</fullName>
    </submittedName>
</protein>
<keyword evidence="2" id="KW-1185">Reference proteome</keyword>
<dbReference type="Proteomes" id="UP001499843">
    <property type="component" value="Unassembled WGS sequence"/>
</dbReference>
<dbReference type="RefSeq" id="WP_344477676.1">
    <property type="nucleotide sequence ID" value="NZ_BAAAQX010000010.1"/>
</dbReference>
<comment type="caution">
    <text evidence="1">The sequence shown here is derived from an EMBL/GenBank/DDBJ whole genome shotgun (WGS) entry which is preliminary data.</text>
</comment>
<evidence type="ECO:0000313" key="2">
    <source>
        <dbReference type="Proteomes" id="UP001499843"/>
    </source>
</evidence>
<name>A0ABN3CHV0_9ACTN</name>
<organism evidence="1 2">
    <name type="scientific">Nonomuraea monospora</name>
    <dbReference type="NCBI Taxonomy" id="568818"/>
    <lineage>
        <taxon>Bacteria</taxon>
        <taxon>Bacillati</taxon>
        <taxon>Actinomycetota</taxon>
        <taxon>Actinomycetes</taxon>
        <taxon>Streptosporangiales</taxon>
        <taxon>Streptosporangiaceae</taxon>
        <taxon>Nonomuraea</taxon>
    </lineage>
</organism>